<dbReference type="NCBIfam" id="NF001159">
    <property type="entry name" value="PRK00150.1-3"/>
    <property type="match status" value="1"/>
</dbReference>
<evidence type="ECO:0000256" key="2">
    <source>
        <dbReference type="HAMAP-Rule" id="MF_00163"/>
    </source>
</evidence>
<dbReference type="InterPro" id="IPR023635">
    <property type="entry name" value="Peptide_deformylase"/>
</dbReference>
<evidence type="ECO:0000256" key="3">
    <source>
        <dbReference type="SAM" id="MobiDB-lite"/>
    </source>
</evidence>
<dbReference type="SUPFAM" id="SSF56420">
    <property type="entry name" value="Peptide deformylase"/>
    <property type="match status" value="1"/>
</dbReference>
<feature type="region of interest" description="Disordered" evidence="3">
    <location>
        <begin position="1"/>
        <end position="20"/>
    </location>
</feature>
<comment type="catalytic activity">
    <reaction evidence="2">
        <text>N-terminal N-formyl-L-methionyl-[peptide] + H2O = N-terminal L-methionyl-[peptide] + formate</text>
        <dbReference type="Rhea" id="RHEA:24420"/>
        <dbReference type="Rhea" id="RHEA-COMP:10639"/>
        <dbReference type="Rhea" id="RHEA-COMP:10640"/>
        <dbReference type="ChEBI" id="CHEBI:15377"/>
        <dbReference type="ChEBI" id="CHEBI:15740"/>
        <dbReference type="ChEBI" id="CHEBI:49298"/>
        <dbReference type="ChEBI" id="CHEBI:64731"/>
        <dbReference type="EC" id="3.5.1.88"/>
    </reaction>
</comment>
<keyword evidence="2" id="KW-0648">Protein biosynthesis</keyword>
<feature type="compositionally biased region" description="Basic residues" evidence="3">
    <location>
        <begin position="1"/>
        <end position="10"/>
    </location>
</feature>
<comment type="function">
    <text evidence="2">Removes the formyl group from the N-terminal Met of newly synthesized proteins. Requires at least a dipeptide for an efficient rate of reaction. N-terminal L-methionine is a prerequisite for activity but the enzyme has broad specificity at other positions.</text>
</comment>
<sequence>MKTPRLKLKNHQSLTKNQDKMEKKPKLLIYPHPLLRKQALPIKKIDEKIFQLVERMKRTLFFYEGLGLAANQIGVLKSIFIVNLSGDKEKPKILAVINPQIVEKDGEVEDYEGCLSIPNVREIVVRPKRVIIKGISLDEKETILEGKGLLARCFLHEYDHLCGILFIDHLSELRKKFILNQLK</sequence>
<keyword evidence="2" id="KW-0479">Metal-binding</keyword>
<comment type="cofactor">
    <cofactor evidence="2">
        <name>Fe(2+)</name>
        <dbReference type="ChEBI" id="CHEBI:29033"/>
    </cofactor>
    <text evidence="2">Binds 1 Fe(2+) ion.</text>
</comment>
<dbReference type="EMBL" id="DTDR01000029">
    <property type="protein sequence ID" value="HGK63134.1"/>
    <property type="molecule type" value="Genomic_DNA"/>
</dbReference>
<dbReference type="Gene3D" id="3.90.45.10">
    <property type="entry name" value="Peptide deformylase"/>
    <property type="match status" value="1"/>
</dbReference>
<dbReference type="PANTHER" id="PTHR10458:SF22">
    <property type="entry name" value="PEPTIDE DEFORMYLASE"/>
    <property type="match status" value="1"/>
</dbReference>
<evidence type="ECO:0000256" key="1">
    <source>
        <dbReference type="ARBA" id="ARBA00010759"/>
    </source>
</evidence>
<comment type="similarity">
    <text evidence="1 2">Belongs to the polypeptide deformylase family.</text>
</comment>
<dbReference type="HAMAP" id="MF_00163">
    <property type="entry name" value="Pep_deformylase"/>
    <property type="match status" value="1"/>
</dbReference>
<reference evidence="4" key="1">
    <citation type="journal article" date="2020" name="mSystems">
        <title>Genome- and Community-Level Interaction Insights into Carbon Utilization and Element Cycling Functions of Hydrothermarchaeota in Hydrothermal Sediment.</title>
        <authorList>
            <person name="Zhou Z."/>
            <person name="Liu Y."/>
            <person name="Xu W."/>
            <person name="Pan J."/>
            <person name="Luo Z.H."/>
            <person name="Li M."/>
        </authorList>
    </citation>
    <scope>NUCLEOTIDE SEQUENCE [LARGE SCALE GENOMIC DNA]</scope>
    <source>
        <strain evidence="4">SpSt-697</strain>
    </source>
</reference>
<protein>
    <recommendedName>
        <fullName evidence="2">Peptide deformylase</fullName>
        <shortName evidence="2">PDF</shortName>
        <ecNumber evidence="2">3.5.1.88</ecNumber>
    </recommendedName>
    <alternativeName>
        <fullName evidence="2">Polypeptide deformylase</fullName>
    </alternativeName>
</protein>
<dbReference type="GO" id="GO:0006412">
    <property type="term" value="P:translation"/>
    <property type="evidence" value="ECO:0007669"/>
    <property type="project" value="UniProtKB-UniRule"/>
</dbReference>
<feature type="active site" evidence="2">
    <location>
        <position position="157"/>
    </location>
</feature>
<keyword evidence="2 4" id="KW-0378">Hydrolase</keyword>
<accession>A0A7V4E2N9</accession>
<dbReference type="EC" id="3.5.1.88" evidence="2"/>
<feature type="binding site" evidence="2">
    <location>
        <position position="156"/>
    </location>
    <ligand>
        <name>Fe cation</name>
        <dbReference type="ChEBI" id="CHEBI:24875"/>
    </ligand>
</feature>
<feature type="binding site" evidence="2">
    <location>
        <position position="160"/>
    </location>
    <ligand>
        <name>Fe cation</name>
        <dbReference type="ChEBI" id="CHEBI:24875"/>
    </ligand>
</feature>
<feature type="binding site" evidence="2">
    <location>
        <position position="114"/>
    </location>
    <ligand>
        <name>Fe cation</name>
        <dbReference type="ChEBI" id="CHEBI:24875"/>
    </ligand>
</feature>
<comment type="caution">
    <text evidence="4">The sequence shown here is derived from an EMBL/GenBank/DDBJ whole genome shotgun (WGS) entry which is preliminary data.</text>
</comment>
<evidence type="ECO:0000313" key="4">
    <source>
        <dbReference type="EMBL" id="HGK63134.1"/>
    </source>
</evidence>
<dbReference type="CDD" id="cd00487">
    <property type="entry name" value="Pep_deformylase"/>
    <property type="match status" value="1"/>
</dbReference>
<dbReference type="PRINTS" id="PR01576">
    <property type="entry name" value="PDEFORMYLASE"/>
</dbReference>
<dbReference type="PIRSF" id="PIRSF004749">
    <property type="entry name" value="Pep_def"/>
    <property type="match status" value="1"/>
</dbReference>
<dbReference type="AlphaFoldDB" id="A0A7V4E2N9"/>
<dbReference type="NCBIfam" id="TIGR00079">
    <property type="entry name" value="pept_deformyl"/>
    <property type="match status" value="1"/>
</dbReference>
<dbReference type="PANTHER" id="PTHR10458">
    <property type="entry name" value="PEPTIDE DEFORMYLASE"/>
    <property type="match status" value="1"/>
</dbReference>
<organism evidence="4">
    <name type="scientific">candidate division WOR-3 bacterium</name>
    <dbReference type="NCBI Taxonomy" id="2052148"/>
    <lineage>
        <taxon>Bacteria</taxon>
        <taxon>Bacteria division WOR-3</taxon>
    </lineage>
</organism>
<proteinExistence type="inferred from homology"/>
<gene>
    <name evidence="2 4" type="primary">def</name>
    <name evidence="4" type="ORF">ENU74_00820</name>
</gene>
<dbReference type="InterPro" id="IPR036821">
    <property type="entry name" value="Peptide_deformylase_sf"/>
</dbReference>
<dbReference type="GO" id="GO:0046872">
    <property type="term" value="F:metal ion binding"/>
    <property type="evidence" value="ECO:0007669"/>
    <property type="project" value="UniProtKB-KW"/>
</dbReference>
<dbReference type="Pfam" id="PF01327">
    <property type="entry name" value="Pep_deformylase"/>
    <property type="match status" value="1"/>
</dbReference>
<dbReference type="GO" id="GO:0042586">
    <property type="term" value="F:peptide deformylase activity"/>
    <property type="evidence" value="ECO:0007669"/>
    <property type="project" value="UniProtKB-UniRule"/>
</dbReference>
<name>A0A7V4E2N9_UNCW3</name>
<keyword evidence="2" id="KW-0408">Iron</keyword>